<organism evidence="1 2">
    <name type="scientific">Solanum pennellii</name>
    <name type="common">Tomato</name>
    <name type="synonym">Lycopersicon pennellii</name>
    <dbReference type="NCBI Taxonomy" id="28526"/>
    <lineage>
        <taxon>Eukaryota</taxon>
        <taxon>Viridiplantae</taxon>
        <taxon>Streptophyta</taxon>
        <taxon>Embryophyta</taxon>
        <taxon>Tracheophyta</taxon>
        <taxon>Spermatophyta</taxon>
        <taxon>Magnoliopsida</taxon>
        <taxon>eudicotyledons</taxon>
        <taxon>Gunneridae</taxon>
        <taxon>Pentapetalae</taxon>
        <taxon>asterids</taxon>
        <taxon>lamiids</taxon>
        <taxon>Solanales</taxon>
        <taxon>Solanaceae</taxon>
        <taxon>Solanoideae</taxon>
        <taxon>Solaneae</taxon>
        <taxon>Solanum</taxon>
        <taxon>Solanum subgen. Lycopersicon</taxon>
    </lineage>
</organism>
<protein>
    <submittedName>
        <fullName evidence="2">Uncharacterized protein LOC107017542</fullName>
    </submittedName>
</protein>
<dbReference type="RefSeq" id="XP_015073207.1">
    <property type="nucleotide sequence ID" value="XM_015217721.1"/>
</dbReference>
<accession>A0ABM1GMC1</accession>
<evidence type="ECO:0000313" key="2">
    <source>
        <dbReference type="RefSeq" id="XP_015073207.1"/>
    </source>
</evidence>
<dbReference type="GeneID" id="107017542"/>
<keyword evidence="1" id="KW-1185">Reference proteome</keyword>
<sequence>MNFDKMKLEKQGNMDVQFAAQQTTLQQFDIINWINPYSSSIQGNICQDQMDKRKRIANNFSNYTYTPFFASSSRSINISFSQIQDLSPYIPFQSQEQNMVVNVQQNATQTFEKSQAQVTFGENSDNSIMNS</sequence>
<evidence type="ECO:0000313" key="1">
    <source>
        <dbReference type="Proteomes" id="UP000694930"/>
    </source>
</evidence>
<gene>
    <name evidence="2" type="primary">LOC107017542</name>
</gene>
<name>A0ABM1GMC1_SOLPN</name>
<reference evidence="2" key="2">
    <citation type="submission" date="2025-08" db="UniProtKB">
        <authorList>
            <consortium name="RefSeq"/>
        </authorList>
    </citation>
    <scope>IDENTIFICATION</scope>
</reference>
<proteinExistence type="predicted"/>
<dbReference type="Proteomes" id="UP000694930">
    <property type="component" value="Chromosome 4"/>
</dbReference>
<reference evidence="1" key="1">
    <citation type="journal article" date="2014" name="Nat. Genet.">
        <title>The genome of the stress-tolerant wild tomato species Solanum pennellii.</title>
        <authorList>
            <person name="Bolger A."/>
            <person name="Scossa F."/>
            <person name="Bolger M.E."/>
            <person name="Lanz C."/>
            <person name="Maumus F."/>
            <person name="Tohge T."/>
            <person name="Quesneville H."/>
            <person name="Alseekh S."/>
            <person name="Sorensen I."/>
            <person name="Lichtenstein G."/>
            <person name="Fich E.A."/>
            <person name="Conte M."/>
            <person name="Keller H."/>
            <person name="Schneeberger K."/>
            <person name="Schwacke R."/>
            <person name="Ofner I."/>
            <person name="Vrebalov J."/>
            <person name="Xu Y."/>
            <person name="Osorio S."/>
            <person name="Aflitos S.A."/>
            <person name="Schijlen E."/>
            <person name="Jimenez-Gomez J.M."/>
            <person name="Ryngajllo M."/>
            <person name="Kimura S."/>
            <person name="Kumar R."/>
            <person name="Koenig D."/>
            <person name="Headland L.R."/>
            <person name="Maloof J.N."/>
            <person name="Sinha N."/>
            <person name="van Ham R.C."/>
            <person name="Lankhorst R.K."/>
            <person name="Mao L."/>
            <person name="Vogel A."/>
            <person name="Arsova B."/>
            <person name="Panstruga R."/>
            <person name="Fei Z."/>
            <person name="Rose J.K."/>
            <person name="Zamir D."/>
            <person name="Carrari F."/>
            <person name="Giovannoni J.J."/>
            <person name="Weigel D."/>
            <person name="Usadel B."/>
            <person name="Fernie A.R."/>
        </authorList>
    </citation>
    <scope>NUCLEOTIDE SEQUENCE [LARGE SCALE GENOMIC DNA]</scope>
    <source>
        <strain evidence="1">cv. LA0716</strain>
    </source>
</reference>